<feature type="signal peptide" evidence="2">
    <location>
        <begin position="1"/>
        <end position="22"/>
    </location>
</feature>
<reference evidence="4 5" key="1">
    <citation type="submission" date="2022-11" db="EMBL/GenBank/DDBJ databases">
        <title>Minimal conservation of predation-associated metabolite biosynthetic gene clusters underscores biosynthetic potential of Myxococcota including descriptions for ten novel species: Archangium lansinium sp. nov., Myxococcus landrumus sp. nov., Nannocystis bai.</title>
        <authorList>
            <person name="Ahearne A."/>
            <person name="Stevens C."/>
            <person name="Phillips K."/>
        </authorList>
    </citation>
    <scope>NUCLEOTIDE SEQUENCE [LARGE SCALE GENOMIC DNA]</scope>
    <source>
        <strain evidence="4 5">MIWBW</strain>
    </source>
</reference>
<feature type="domain" description="Bacterial Ig" evidence="3">
    <location>
        <begin position="389"/>
        <end position="457"/>
    </location>
</feature>
<dbReference type="Proteomes" id="UP001207654">
    <property type="component" value="Unassembled WGS sequence"/>
</dbReference>
<protein>
    <submittedName>
        <fullName evidence="4">Ig-like domain-containing protein</fullName>
    </submittedName>
</protein>
<feature type="domain" description="Bacterial Ig" evidence="3">
    <location>
        <begin position="97"/>
        <end position="166"/>
    </location>
</feature>
<dbReference type="PROSITE" id="PS51257">
    <property type="entry name" value="PROKAR_LIPOPROTEIN"/>
    <property type="match status" value="1"/>
</dbReference>
<feature type="compositionally biased region" description="Polar residues" evidence="1">
    <location>
        <begin position="374"/>
        <end position="386"/>
    </location>
</feature>
<gene>
    <name evidence="4" type="ORF">OV287_01595</name>
</gene>
<feature type="chain" id="PRO_5047451603" evidence="2">
    <location>
        <begin position="23"/>
        <end position="980"/>
    </location>
</feature>
<dbReference type="Gene3D" id="2.60.40.10">
    <property type="entry name" value="Immunoglobulins"/>
    <property type="match status" value="4"/>
</dbReference>
<dbReference type="EMBL" id="JAPNKA010000001">
    <property type="protein sequence ID" value="MCY1073167.1"/>
    <property type="molecule type" value="Genomic_DNA"/>
</dbReference>
<feature type="region of interest" description="Disordered" evidence="1">
    <location>
        <begin position="58"/>
        <end position="90"/>
    </location>
</feature>
<feature type="region of interest" description="Disordered" evidence="1">
    <location>
        <begin position="368"/>
        <end position="390"/>
    </location>
</feature>
<accession>A0ABT3ZUT4</accession>
<comment type="caution">
    <text evidence="4">The sequence shown here is derived from an EMBL/GenBank/DDBJ whole genome shotgun (WGS) entry which is preliminary data.</text>
</comment>
<evidence type="ECO:0000313" key="4">
    <source>
        <dbReference type="EMBL" id="MCY1073167.1"/>
    </source>
</evidence>
<keyword evidence="2" id="KW-0732">Signal</keyword>
<sequence>MTRNHFRPLLWLALCATLATTAAGCASELTEGNRPCPCAEGWTCCANKCVPEGQLCSKPNTPEEPPPEEEPPPPPRDTTAPAAPQWTEPQTGLLTRQQVTTVKGTAEANAFVSLYLNASCGGAATTTTFADAEGRFELIVTVTANARTSLSAKARDAAGNTSPCTTPALTVDHDDMGPVVSTLKSDGALIGKATSVPLRGTTEAAARVSLFAGTQCEGTPVAEQTASAAGDFSFVAETLANQTSRWTVRATDAAGNEGACFWDVVSYTHDDMAPAAPVVTSTLPASGTSLSLSFSGTTEPGTTVRLWLNATCSGDPSRSSVVPAPGSWAFSVWATRNATTQASVLAEDSAHNLSECVSLGSYAHDDLPPAVPSQLATSPASPNNVTRAPELTGLTEPDARVFVQGSECGTGNGQTLGETQAGEDGTFRLALTLPADSCTLLVRARDALGNTSGNASLRYVYDATPPPQPERLRLAAPSPSAVETRVTVFGTAPLDARVQVFSEEGCQGPVRAEVIAVRGPTAADPNWFEAPLEATVEATTRYSARTVDGVGNVSGCVAVTGAFEHASGAPGWRAREALSFGPRHLAHDEQGFTFALDYQGTTDSSYAPLRVKVARRASAGDGTSWGTPRELTSGAAYGGVPRLAVNARGDAVVLWAEGYGVDPVKLVRFDSRTGAWSDPLAFTVLGTPTGQVAVALDAGGDVTACWVSQHSDGARLWCARVPAAGPVEASEILVKVASTTRLEGALTAGGQVLLVWSDDLGNDRRRYSAWTFVPGAGWGAISDPARGETGALQMGATRHGGGWVAYSGVSGTFLRRFDPAAGGLQEAELVAPREFEKVSVLLEPEGDTVMGGAGWGNTFVWVGHRAPGGAWTSSTVTVPTVFGSYSVQLTTAAPGEAWLFWDGRYGPTSQGFETSYWRAGIWAQRFRAGSGWGDVRLLEVDPSSYVQLMDADGQPNGLVTLTWVHVNSSGEYPSALRIFR</sequence>
<dbReference type="RefSeq" id="WP_267532184.1">
    <property type="nucleotide sequence ID" value="NZ_JAPNKA010000001.1"/>
</dbReference>
<evidence type="ECO:0000259" key="3">
    <source>
        <dbReference type="Pfam" id="PF17936"/>
    </source>
</evidence>
<evidence type="ECO:0000313" key="5">
    <source>
        <dbReference type="Proteomes" id="UP001207654"/>
    </source>
</evidence>
<dbReference type="Pfam" id="PF17936">
    <property type="entry name" value="Big_6"/>
    <property type="match status" value="2"/>
</dbReference>
<dbReference type="InterPro" id="IPR041498">
    <property type="entry name" value="Big_6"/>
</dbReference>
<evidence type="ECO:0000256" key="2">
    <source>
        <dbReference type="SAM" id="SignalP"/>
    </source>
</evidence>
<keyword evidence="5" id="KW-1185">Reference proteome</keyword>
<proteinExistence type="predicted"/>
<organism evidence="4 5">
    <name type="scientific">Archangium lansingense</name>
    <dbReference type="NCBI Taxonomy" id="2995310"/>
    <lineage>
        <taxon>Bacteria</taxon>
        <taxon>Pseudomonadati</taxon>
        <taxon>Myxococcota</taxon>
        <taxon>Myxococcia</taxon>
        <taxon>Myxococcales</taxon>
        <taxon>Cystobacterineae</taxon>
        <taxon>Archangiaceae</taxon>
        <taxon>Archangium</taxon>
    </lineage>
</organism>
<dbReference type="InterPro" id="IPR013783">
    <property type="entry name" value="Ig-like_fold"/>
</dbReference>
<evidence type="ECO:0000256" key="1">
    <source>
        <dbReference type="SAM" id="MobiDB-lite"/>
    </source>
</evidence>
<name>A0ABT3ZUT4_9BACT</name>